<organism evidence="1 2">
    <name type="scientific">Novosphingobium umbonatum</name>
    <dbReference type="NCBI Taxonomy" id="1908524"/>
    <lineage>
        <taxon>Bacteria</taxon>
        <taxon>Pseudomonadati</taxon>
        <taxon>Pseudomonadota</taxon>
        <taxon>Alphaproteobacteria</taxon>
        <taxon>Sphingomonadales</taxon>
        <taxon>Sphingomonadaceae</taxon>
        <taxon>Novosphingobium</taxon>
    </lineage>
</organism>
<accession>A0A437N491</accession>
<dbReference type="OrthoDB" id="5321503at2"/>
<comment type="caution">
    <text evidence="1">The sequence shown here is derived from an EMBL/GenBank/DDBJ whole genome shotgun (WGS) entry which is preliminary data.</text>
</comment>
<dbReference type="AlphaFoldDB" id="A0A437N491"/>
<dbReference type="SMART" id="SM00671">
    <property type="entry name" value="SEL1"/>
    <property type="match status" value="1"/>
</dbReference>
<dbReference type="InterPro" id="IPR011990">
    <property type="entry name" value="TPR-like_helical_dom_sf"/>
</dbReference>
<dbReference type="Gene3D" id="1.25.40.10">
    <property type="entry name" value="Tetratricopeptide repeat domain"/>
    <property type="match status" value="1"/>
</dbReference>
<dbReference type="EMBL" id="SACO01000007">
    <property type="protein sequence ID" value="RVU04734.1"/>
    <property type="molecule type" value="Genomic_DNA"/>
</dbReference>
<proteinExistence type="predicted"/>
<evidence type="ECO:0000313" key="1">
    <source>
        <dbReference type="EMBL" id="RVU04734.1"/>
    </source>
</evidence>
<dbReference type="RefSeq" id="WP_127709521.1">
    <property type="nucleotide sequence ID" value="NZ_SACO01000007.1"/>
</dbReference>
<gene>
    <name evidence="1" type="ORF">EOE18_11330</name>
</gene>
<reference evidence="1 2" key="1">
    <citation type="submission" date="2019-01" db="EMBL/GenBank/DDBJ databases">
        <authorList>
            <person name="Chen W.-M."/>
        </authorList>
    </citation>
    <scope>NUCLEOTIDE SEQUENCE [LARGE SCALE GENOMIC DNA]</scope>
    <source>
        <strain evidence="1 2">FSY-9</strain>
    </source>
</reference>
<keyword evidence="2" id="KW-1185">Reference proteome</keyword>
<dbReference type="SUPFAM" id="SSF81901">
    <property type="entry name" value="HCP-like"/>
    <property type="match status" value="1"/>
</dbReference>
<sequence>MGYNWAPFGQDNIEVSDKAAAALLTRCLAAAQAGDTIAYFDLGVVYSTGSHGVGCDLVEAHKWFNLAAVAGHEEAQVCRAEVADDMTAREIAEAQRRAREWLASIARKAA</sequence>
<evidence type="ECO:0000313" key="2">
    <source>
        <dbReference type="Proteomes" id="UP000282837"/>
    </source>
</evidence>
<dbReference type="InterPro" id="IPR006597">
    <property type="entry name" value="Sel1-like"/>
</dbReference>
<dbReference type="Proteomes" id="UP000282837">
    <property type="component" value="Unassembled WGS sequence"/>
</dbReference>
<protein>
    <submittedName>
        <fullName evidence="1">Sel1 repeat family protein</fullName>
    </submittedName>
</protein>
<name>A0A437N491_9SPHN</name>